<feature type="domain" description="Aldehyde oxidase/xanthine dehydrogenase second molybdopterin binding" evidence="1">
    <location>
        <begin position="3"/>
        <end position="265"/>
    </location>
</feature>
<reference evidence="2 3" key="1">
    <citation type="submission" date="2018-03" db="EMBL/GenBank/DDBJ databases">
        <title>Genome sequence of Moorella stamsii DSM 26217.</title>
        <authorList>
            <person name="Poehlein A."/>
            <person name="Daniel R."/>
        </authorList>
    </citation>
    <scope>NUCLEOTIDE SEQUENCE [LARGE SCALE GENOMIC DNA]</scope>
    <source>
        <strain evidence="3">DSM 26217</strain>
    </source>
</reference>
<organism evidence="2 3">
    <name type="scientific">Neomoorella stamsii</name>
    <dbReference type="NCBI Taxonomy" id="1266720"/>
    <lineage>
        <taxon>Bacteria</taxon>
        <taxon>Bacillati</taxon>
        <taxon>Bacillota</taxon>
        <taxon>Clostridia</taxon>
        <taxon>Neomoorellales</taxon>
        <taxon>Neomoorellaceae</taxon>
        <taxon>Neomoorella</taxon>
    </lineage>
</organism>
<evidence type="ECO:0000259" key="1">
    <source>
        <dbReference type="Pfam" id="PF20256"/>
    </source>
</evidence>
<gene>
    <name evidence="2" type="primary">ndhM_1</name>
    <name evidence="2" type="ORF">MOST_12640</name>
</gene>
<dbReference type="Gene3D" id="3.30.365.10">
    <property type="entry name" value="Aldehyde oxidase/xanthine dehydrogenase, molybdopterin binding domain"/>
    <property type="match status" value="2"/>
</dbReference>
<dbReference type="EC" id="1.17.1.5" evidence="2"/>
<sequence length="328" mass="34433">MAKKRGIGMASMWYGIGVTGMPNPASAFVELLDDGSAIVLTGCADIGQGSSTILAQIAAETLGISYEDVVVVSADTGVTPEAGATSASRQTYISGNAVLAASLEAKQNVLMAAAEMLGNVPISDLFIDKGKIILKGEETHLTLKEVVGYCRSRGILTLGHGWFNPATTVMDPITGEGIPYATYAFATHIVEVEVDTETGKVEVKRIVAAHDVGKAINPAAVEGQIEGGCVMGIGYALMEEVKLKEGGILNPYFAEYFIPTAIDIPQIYTIIVEDPEITGPFGAKGIGEPALIPTAPAIANALADALGISFYELPITLERIVEAYRLRL</sequence>
<dbReference type="Proteomes" id="UP000239430">
    <property type="component" value="Unassembled WGS sequence"/>
</dbReference>
<evidence type="ECO:0000313" key="3">
    <source>
        <dbReference type="Proteomes" id="UP000239430"/>
    </source>
</evidence>
<accession>A0A9X7P6D6</accession>
<dbReference type="Pfam" id="PF20256">
    <property type="entry name" value="MoCoBD_2"/>
    <property type="match status" value="1"/>
</dbReference>
<dbReference type="PANTHER" id="PTHR47495:SF2">
    <property type="entry name" value="ALDEHYDE DEHYDROGENASE"/>
    <property type="match status" value="1"/>
</dbReference>
<name>A0A9X7P6D6_9FIRM</name>
<dbReference type="PANTHER" id="PTHR47495">
    <property type="entry name" value="ALDEHYDE DEHYDROGENASE"/>
    <property type="match status" value="1"/>
</dbReference>
<dbReference type="RefSeq" id="WP_054938052.1">
    <property type="nucleotide sequence ID" value="NZ_PVXL01000040.1"/>
</dbReference>
<dbReference type="InterPro" id="IPR046867">
    <property type="entry name" value="AldOxase/xan_DH_MoCoBD2"/>
</dbReference>
<dbReference type="SUPFAM" id="SSF56003">
    <property type="entry name" value="Molybdenum cofactor-binding domain"/>
    <property type="match status" value="1"/>
</dbReference>
<keyword evidence="3" id="KW-1185">Reference proteome</keyword>
<keyword evidence="2" id="KW-0560">Oxidoreductase</keyword>
<dbReference type="InterPro" id="IPR052516">
    <property type="entry name" value="N-heterocyclic_Hydroxylase"/>
</dbReference>
<evidence type="ECO:0000313" key="2">
    <source>
        <dbReference type="EMBL" id="PRR73416.1"/>
    </source>
</evidence>
<dbReference type="AlphaFoldDB" id="A0A9X7P6D6"/>
<dbReference type="GO" id="GO:0050138">
    <property type="term" value="F:nicotinate dehydrogenase activity"/>
    <property type="evidence" value="ECO:0007669"/>
    <property type="project" value="UniProtKB-EC"/>
</dbReference>
<dbReference type="EMBL" id="PVXL01000040">
    <property type="protein sequence ID" value="PRR73416.1"/>
    <property type="molecule type" value="Genomic_DNA"/>
</dbReference>
<dbReference type="InterPro" id="IPR037165">
    <property type="entry name" value="AldOxase/xan_DH_Mopterin-bd_sf"/>
</dbReference>
<protein>
    <submittedName>
        <fullName evidence="2">Nicotinate dehydrogenase medium molybdopterin subunit</fullName>
        <ecNumber evidence="2">1.17.1.5</ecNumber>
    </submittedName>
</protein>
<comment type="caution">
    <text evidence="2">The sequence shown here is derived from an EMBL/GenBank/DDBJ whole genome shotgun (WGS) entry which is preliminary data.</text>
</comment>
<proteinExistence type="predicted"/>